<proteinExistence type="predicted"/>
<evidence type="ECO:0000313" key="2">
    <source>
        <dbReference type="Proteomes" id="UP000198992"/>
    </source>
</evidence>
<organism evidence="1 2">
    <name type="scientific">Bradyrhizobium erythrophlei</name>
    <dbReference type="NCBI Taxonomy" id="1437360"/>
    <lineage>
        <taxon>Bacteria</taxon>
        <taxon>Pseudomonadati</taxon>
        <taxon>Pseudomonadota</taxon>
        <taxon>Alphaproteobacteria</taxon>
        <taxon>Hyphomicrobiales</taxon>
        <taxon>Nitrobacteraceae</taxon>
        <taxon>Bradyrhizobium</taxon>
    </lineage>
</organism>
<dbReference type="AlphaFoldDB" id="A0A1H4WQY5"/>
<dbReference type="EMBL" id="FNTH01000001">
    <property type="protein sequence ID" value="SEC95733.1"/>
    <property type="molecule type" value="Genomic_DNA"/>
</dbReference>
<reference evidence="1 2" key="1">
    <citation type="submission" date="2016-10" db="EMBL/GenBank/DDBJ databases">
        <authorList>
            <person name="de Groot N.N."/>
        </authorList>
    </citation>
    <scope>NUCLEOTIDE SEQUENCE [LARGE SCALE GENOMIC DNA]</scope>
    <source>
        <strain evidence="1 2">MT12</strain>
    </source>
</reference>
<dbReference type="Proteomes" id="UP000198992">
    <property type="component" value="Unassembled WGS sequence"/>
</dbReference>
<accession>A0A1H4WQY5</accession>
<protein>
    <submittedName>
        <fullName evidence="1">Uncharacterized protein</fullName>
    </submittedName>
</protein>
<gene>
    <name evidence="1" type="ORF">SAMN05444164_3213</name>
</gene>
<name>A0A1H4WQY5_9BRAD</name>
<evidence type="ECO:0000313" key="1">
    <source>
        <dbReference type="EMBL" id="SEC95733.1"/>
    </source>
</evidence>
<sequence length="74" mass="8504">MPSTPQHSVFRHMRCEYGAIALKIPPTKTSRVAISSPRPFEEYPAFNQLTVLLWMFRQGAPRSLGERWDCKIGL</sequence>